<accession>A0A974HCQ3</accession>
<sequence>MGASRLGLSLGGGFNSPRRLQFCHCIVQQVYIFVTFCAKGKRFLPFPPMHRACLVARFIGRITVKLSGLDTSSSSSVWEVNGMVWLGVFVSTFFLFNIVCKPLT</sequence>
<name>A0A974HCQ3_XENLA</name>
<evidence type="ECO:0000256" key="1">
    <source>
        <dbReference type="SAM" id="Phobius"/>
    </source>
</evidence>
<gene>
    <name evidence="2" type="ORF">XELAEV_18036153mg</name>
</gene>
<reference evidence="3" key="1">
    <citation type="journal article" date="2016" name="Nature">
        <title>Genome evolution in the allotetraploid frog Xenopus laevis.</title>
        <authorList>
            <person name="Session A.M."/>
            <person name="Uno Y."/>
            <person name="Kwon T."/>
            <person name="Chapman J.A."/>
            <person name="Toyoda A."/>
            <person name="Takahashi S."/>
            <person name="Fukui A."/>
            <person name="Hikosaka A."/>
            <person name="Suzuki A."/>
            <person name="Kondo M."/>
            <person name="van Heeringen S.J."/>
            <person name="Quigley I."/>
            <person name="Heinz S."/>
            <person name="Ogino H."/>
            <person name="Ochi H."/>
            <person name="Hellsten U."/>
            <person name="Lyons J.B."/>
            <person name="Simakov O."/>
            <person name="Putnam N."/>
            <person name="Stites J."/>
            <person name="Kuroki Y."/>
            <person name="Tanaka T."/>
            <person name="Michiue T."/>
            <person name="Watanabe M."/>
            <person name="Bogdanovic O."/>
            <person name="Lister R."/>
            <person name="Georgiou G."/>
            <person name="Paranjpe S.S."/>
            <person name="van Kruijsbergen I."/>
            <person name="Shu S."/>
            <person name="Carlson J."/>
            <person name="Kinoshita T."/>
            <person name="Ohta Y."/>
            <person name="Mawaribuchi S."/>
            <person name="Jenkins J."/>
            <person name="Grimwood J."/>
            <person name="Schmutz J."/>
            <person name="Mitros T."/>
            <person name="Mozaffari S.V."/>
            <person name="Suzuki Y."/>
            <person name="Haramoto Y."/>
            <person name="Yamamoto T.S."/>
            <person name="Takagi C."/>
            <person name="Heald R."/>
            <person name="Miller K."/>
            <person name="Haudenschild C."/>
            <person name="Kitzman J."/>
            <person name="Nakayama T."/>
            <person name="Izutsu Y."/>
            <person name="Robert J."/>
            <person name="Fortriede J."/>
            <person name="Burns K."/>
            <person name="Lotay V."/>
            <person name="Karimi K."/>
            <person name="Yasuoka Y."/>
            <person name="Dichmann D.S."/>
            <person name="Flajnik M.F."/>
            <person name="Houston D.W."/>
            <person name="Shendure J."/>
            <person name="DuPasquier L."/>
            <person name="Vize P.D."/>
            <person name="Zorn A.M."/>
            <person name="Ito M."/>
            <person name="Marcotte E.M."/>
            <person name="Wallingford J.B."/>
            <person name="Ito Y."/>
            <person name="Asashima M."/>
            <person name="Ueno N."/>
            <person name="Matsuda Y."/>
            <person name="Veenstra G.J."/>
            <person name="Fujiyama A."/>
            <person name="Harland R.M."/>
            <person name="Taira M."/>
            <person name="Rokhsar D.S."/>
        </authorList>
    </citation>
    <scope>NUCLEOTIDE SEQUENCE [LARGE SCALE GENOMIC DNA]</scope>
    <source>
        <strain evidence="3">J</strain>
    </source>
</reference>
<dbReference type="AlphaFoldDB" id="A0A974HCQ3"/>
<dbReference type="EMBL" id="CM004478">
    <property type="protein sequence ID" value="OCT73174.1"/>
    <property type="molecule type" value="Genomic_DNA"/>
</dbReference>
<dbReference type="Proteomes" id="UP000694892">
    <property type="component" value="Chromosome 7L"/>
</dbReference>
<evidence type="ECO:0000313" key="2">
    <source>
        <dbReference type="EMBL" id="OCT73174.1"/>
    </source>
</evidence>
<keyword evidence="1" id="KW-0812">Transmembrane</keyword>
<proteinExistence type="predicted"/>
<evidence type="ECO:0000313" key="3">
    <source>
        <dbReference type="Proteomes" id="UP000694892"/>
    </source>
</evidence>
<organism evidence="2 3">
    <name type="scientific">Xenopus laevis</name>
    <name type="common">African clawed frog</name>
    <dbReference type="NCBI Taxonomy" id="8355"/>
    <lineage>
        <taxon>Eukaryota</taxon>
        <taxon>Metazoa</taxon>
        <taxon>Chordata</taxon>
        <taxon>Craniata</taxon>
        <taxon>Vertebrata</taxon>
        <taxon>Euteleostomi</taxon>
        <taxon>Amphibia</taxon>
        <taxon>Batrachia</taxon>
        <taxon>Anura</taxon>
        <taxon>Pipoidea</taxon>
        <taxon>Pipidae</taxon>
        <taxon>Xenopodinae</taxon>
        <taxon>Xenopus</taxon>
        <taxon>Xenopus</taxon>
    </lineage>
</organism>
<protein>
    <submittedName>
        <fullName evidence="2">Uncharacterized protein</fullName>
    </submittedName>
</protein>
<feature type="transmembrane region" description="Helical" evidence="1">
    <location>
        <begin position="82"/>
        <end position="100"/>
    </location>
</feature>
<keyword evidence="1" id="KW-0472">Membrane</keyword>
<keyword evidence="1" id="KW-1133">Transmembrane helix</keyword>